<organism evidence="1 2">
    <name type="scientific">Anaerotalea alkaliphila</name>
    <dbReference type="NCBI Taxonomy" id="2662126"/>
    <lineage>
        <taxon>Bacteria</taxon>
        <taxon>Bacillati</taxon>
        <taxon>Bacillota</taxon>
        <taxon>Clostridia</taxon>
        <taxon>Eubacteriales</taxon>
        <taxon>Anaerotalea</taxon>
    </lineage>
</organism>
<evidence type="ECO:0000313" key="2">
    <source>
        <dbReference type="Proteomes" id="UP000461585"/>
    </source>
</evidence>
<dbReference type="GO" id="GO:0016787">
    <property type="term" value="F:hydrolase activity"/>
    <property type="evidence" value="ECO:0007669"/>
    <property type="project" value="UniProtKB-ARBA"/>
</dbReference>
<dbReference type="RefSeq" id="WP_162369244.1">
    <property type="nucleotide sequence ID" value="NZ_JAAEEH010000003.1"/>
</dbReference>
<protein>
    <submittedName>
        <fullName evidence="1">Alkaline phosphatase family protein</fullName>
    </submittedName>
</protein>
<dbReference type="Gene3D" id="3.40.720.10">
    <property type="entry name" value="Alkaline Phosphatase, subunit A"/>
    <property type="match status" value="1"/>
</dbReference>
<gene>
    <name evidence="1" type="ORF">GXN74_01965</name>
</gene>
<proteinExistence type="predicted"/>
<dbReference type="InterPro" id="IPR017850">
    <property type="entry name" value="Alkaline_phosphatase_core_sf"/>
</dbReference>
<dbReference type="AlphaFoldDB" id="A0A7X5KLB1"/>
<sequence length="422" mass="46304">MLVSVDALNRDDLPLLARLPVCGSFLQEGTLVPGVRSIHPTLTYCCHTTILTGVRPGRHGIYNNELADPARHRNQDWFWHYDRIKAPTLFDLARESGISTAAVLWPVLGGAPVDHNVPEIWSTRKESGLSLFWKYGSRKLLPLVLAKAPLLRGKTQPHLDNFTEAVACRILERKRPGLTAVHFIELDHLRHVHGREGSHVEEALARIDRRIGRLIESTKKAGTYGRTAFVLLGDHGGADCSRIIHLNSLFRKEGLLRCDPGGRILSWSAYACHAGGSAQIHLADPEDALLAGRVGALLQDLARGEDPCLQRVLSVEEARTLHGLDGPFRFVAEAREGCYFRNHALGPVVVPVDPSRGDYVLEHGFSPDVSRMDTLLLAKGAGIRRGAVLGDCSLVDEAPTFARILGLSMEGTEGKILKGMLE</sequence>
<dbReference type="Proteomes" id="UP000461585">
    <property type="component" value="Unassembled WGS sequence"/>
</dbReference>
<keyword evidence="2" id="KW-1185">Reference proteome</keyword>
<dbReference type="PANTHER" id="PTHR10151:SF120">
    <property type="entry name" value="BIS(5'-ADENOSYL)-TRIPHOSPHATASE"/>
    <property type="match status" value="1"/>
</dbReference>
<dbReference type="Pfam" id="PF01663">
    <property type="entry name" value="Phosphodiest"/>
    <property type="match status" value="1"/>
</dbReference>
<evidence type="ECO:0000313" key="1">
    <source>
        <dbReference type="EMBL" id="NDL66514.1"/>
    </source>
</evidence>
<comment type="caution">
    <text evidence="1">The sequence shown here is derived from an EMBL/GenBank/DDBJ whole genome shotgun (WGS) entry which is preliminary data.</text>
</comment>
<dbReference type="PANTHER" id="PTHR10151">
    <property type="entry name" value="ECTONUCLEOTIDE PYROPHOSPHATASE/PHOSPHODIESTERASE"/>
    <property type="match status" value="1"/>
</dbReference>
<dbReference type="SUPFAM" id="SSF53649">
    <property type="entry name" value="Alkaline phosphatase-like"/>
    <property type="match status" value="1"/>
</dbReference>
<accession>A0A7X5KLB1</accession>
<reference evidence="1 2" key="1">
    <citation type="submission" date="2020-01" db="EMBL/GenBank/DDBJ databases">
        <title>Anaeroalcalibacter tamaniensis gen. nov., sp. nov., moderately halophilic strictly anaerobic fermenter bacterium from mud volcano of Taman peninsula.</title>
        <authorList>
            <person name="Frolova A."/>
            <person name="Merkel A.Y."/>
            <person name="Slobodkin A.I."/>
        </authorList>
    </citation>
    <scope>NUCLEOTIDE SEQUENCE [LARGE SCALE GENOMIC DNA]</scope>
    <source>
        <strain evidence="1 2">F-3ap</strain>
    </source>
</reference>
<name>A0A7X5KLB1_9FIRM</name>
<dbReference type="CDD" id="cd16018">
    <property type="entry name" value="Enpp"/>
    <property type="match status" value="1"/>
</dbReference>
<dbReference type="EMBL" id="JAAEEH010000003">
    <property type="protein sequence ID" value="NDL66514.1"/>
    <property type="molecule type" value="Genomic_DNA"/>
</dbReference>
<dbReference type="InterPro" id="IPR002591">
    <property type="entry name" value="Phosphodiest/P_Trfase"/>
</dbReference>